<sequence>MIGEEAATGRSNSKCRWWPRLGKRRLQGLPDPDIGALRSVDLAADEGARPQVQRGNRLVAAPAGRAGHHHGDGYKDHTSIGAGLCLALPPFPKLHPLQVAPLPPPLVATPATASTRFYGPGSSTPPAQPVPTLGV</sequence>
<reference evidence="1 2" key="1">
    <citation type="submission" date="2019-11" db="EMBL/GenBank/DDBJ databases">
        <title>Whole genome sequence of Oryza granulata.</title>
        <authorList>
            <person name="Li W."/>
        </authorList>
    </citation>
    <scope>NUCLEOTIDE SEQUENCE [LARGE SCALE GENOMIC DNA]</scope>
    <source>
        <strain evidence="2">cv. Menghai</strain>
        <tissue evidence="1">Leaf</tissue>
    </source>
</reference>
<evidence type="ECO:0000313" key="2">
    <source>
        <dbReference type="Proteomes" id="UP000479710"/>
    </source>
</evidence>
<gene>
    <name evidence="1" type="ORF">E2562_027863</name>
</gene>
<evidence type="ECO:0000313" key="1">
    <source>
        <dbReference type="EMBL" id="KAF0914308.1"/>
    </source>
</evidence>
<dbReference type="AlphaFoldDB" id="A0A6G1DNV2"/>
<organism evidence="1 2">
    <name type="scientific">Oryza meyeriana var. granulata</name>
    <dbReference type="NCBI Taxonomy" id="110450"/>
    <lineage>
        <taxon>Eukaryota</taxon>
        <taxon>Viridiplantae</taxon>
        <taxon>Streptophyta</taxon>
        <taxon>Embryophyta</taxon>
        <taxon>Tracheophyta</taxon>
        <taxon>Spermatophyta</taxon>
        <taxon>Magnoliopsida</taxon>
        <taxon>Liliopsida</taxon>
        <taxon>Poales</taxon>
        <taxon>Poaceae</taxon>
        <taxon>BOP clade</taxon>
        <taxon>Oryzoideae</taxon>
        <taxon>Oryzeae</taxon>
        <taxon>Oryzinae</taxon>
        <taxon>Oryza</taxon>
        <taxon>Oryza meyeriana</taxon>
    </lineage>
</organism>
<proteinExistence type="predicted"/>
<comment type="caution">
    <text evidence="1">The sequence shown here is derived from an EMBL/GenBank/DDBJ whole genome shotgun (WGS) entry which is preliminary data.</text>
</comment>
<dbReference type="Proteomes" id="UP000479710">
    <property type="component" value="Unassembled WGS sequence"/>
</dbReference>
<dbReference type="EMBL" id="SPHZ02000006">
    <property type="protein sequence ID" value="KAF0914308.1"/>
    <property type="molecule type" value="Genomic_DNA"/>
</dbReference>
<keyword evidence="2" id="KW-1185">Reference proteome</keyword>
<accession>A0A6G1DNV2</accession>
<name>A0A6G1DNV2_9ORYZ</name>
<protein>
    <submittedName>
        <fullName evidence="1">Uncharacterized protein</fullName>
    </submittedName>
</protein>